<sequence>MAGVAYLDPGNVATNMSAGAQFGYLLVWVVVLGNAMAWLIQYLSAKLGVVTGRSLSETLGTRIRSPWARRAYWLQAELVAMATDVAEIIGGAVALWLLFDVPLVAGGVITGVVSMGLLWIQSHGGAKPFEFVVIGLMAVITIGFTVGVFVGPPDPASIVEGLVPRFEGSGSVLLAASILGATVMPHAIYAHSALARDRFADHVEAPGRIPRLLRATKWDVTIALIIAGTVNLAILLLGAANLPGVPGTDSLEGAHAALADHLGPLVATVFAVGLLASGLASTSVGAYAGSEIMQGLLRVRIPLIARRIATMVPAIVVLAVGFDPTQALILSQVVLSFGIPFALIPLVALTAQARTLGSHRNRWWTTAIGVASSAFLIALNALLLWLTFVP</sequence>
<feature type="transmembrane region" description="Helical" evidence="6">
    <location>
        <begin position="328"/>
        <end position="351"/>
    </location>
</feature>
<dbReference type="PANTHER" id="PTHR11706:SF33">
    <property type="entry name" value="NATURAL RESISTANCE-ASSOCIATED MACROPHAGE PROTEIN 2"/>
    <property type="match status" value="1"/>
</dbReference>
<gene>
    <name evidence="7" type="primary">mntH</name>
    <name evidence="7" type="ORF">GCM10010915_05260</name>
</gene>
<name>A0A916Y2M4_9MICO</name>
<evidence type="ECO:0000313" key="8">
    <source>
        <dbReference type="Proteomes" id="UP000633205"/>
    </source>
</evidence>
<accession>A0A916Y2M4</accession>
<dbReference type="PANTHER" id="PTHR11706">
    <property type="entry name" value="SOLUTE CARRIER PROTEIN FAMILY 11 MEMBER"/>
    <property type="match status" value="1"/>
</dbReference>
<evidence type="ECO:0000256" key="4">
    <source>
        <dbReference type="ARBA" id="ARBA00022989"/>
    </source>
</evidence>
<reference evidence="7" key="1">
    <citation type="journal article" date="2014" name="Int. J. Syst. Evol. Microbiol.">
        <title>Complete genome sequence of Corynebacterium casei LMG S-19264T (=DSM 44701T), isolated from a smear-ripened cheese.</title>
        <authorList>
            <consortium name="US DOE Joint Genome Institute (JGI-PGF)"/>
            <person name="Walter F."/>
            <person name="Albersmeier A."/>
            <person name="Kalinowski J."/>
            <person name="Ruckert C."/>
        </authorList>
    </citation>
    <scope>NUCLEOTIDE SEQUENCE</scope>
    <source>
        <strain evidence="7">CGMCC 1.15152</strain>
    </source>
</reference>
<feature type="transmembrane region" description="Helical" evidence="6">
    <location>
        <begin position="22"/>
        <end position="43"/>
    </location>
</feature>
<feature type="transmembrane region" description="Helical" evidence="6">
    <location>
        <begin position="132"/>
        <end position="150"/>
    </location>
</feature>
<dbReference type="PRINTS" id="PR00447">
    <property type="entry name" value="NATRESASSCMP"/>
</dbReference>
<evidence type="ECO:0000256" key="5">
    <source>
        <dbReference type="ARBA" id="ARBA00023136"/>
    </source>
</evidence>
<dbReference type="InterPro" id="IPR001046">
    <property type="entry name" value="NRAMP_fam"/>
</dbReference>
<dbReference type="GO" id="GO:0005384">
    <property type="term" value="F:manganese ion transmembrane transporter activity"/>
    <property type="evidence" value="ECO:0007669"/>
    <property type="project" value="TreeGrafter"/>
</dbReference>
<dbReference type="EMBL" id="BMHO01000001">
    <property type="protein sequence ID" value="GGD28180.1"/>
    <property type="molecule type" value="Genomic_DNA"/>
</dbReference>
<feature type="transmembrane region" description="Helical" evidence="6">
    <location>
        <begin position="363"/>
        <end position="388"/>
    </location>
</feature>
<comment type="subcellular location">
    <subcellularLocation>
        <location evidence="1">Membrane</location>
        <topology evidence="1">Multi-pass membrane protein</topology>
    </subcellularLocation>
</comment>
<keyword evidence="5 6" id="KW-0472">Membrane</keyword>
<keyword evidence="2" id="KW-0813">Transport</keyword>
<reference evidence="7" key="2">
    <citation type="submission" date="2020-09" db="EMBL/GenBank/DDBJ databases">
        <authorList>
            <person name="Sun Q."/>
            <person name="Zhou Y."/>
        </authorList>
    </citation>
    <scope>NUCLEOTIDE SEQUENCE</scope>
    <source>
        <strain evidence="7">CGMCC 1.15152</strain>
    </source>
</reference>
<dbReference type="NCBIfam" id="NF037982">
    <property type="entry name" value="Nramp_1"/>
    <property type="match status" value="1"/>
</dbReference>
<organism evidence="7 8">
    <name type="scientific">Microbacterium faecale</name>
    <dbReference type="NCBI Taxonomy" id="1804630"/>
    <lineage>
        <taxon>Bacteria</taxon>
        <taxon>Bacillati</taxon>
        <taxon>Actinomycetota</taxon>
        <taxon>Actinomycetes</taxon>
        <taxon>Micrococcales</taxon>
        <taxon>Microbacteriaceae</taxon>
        <taxon>Microbacterium</taxon>
    </lineage>
</organism>
<dbReference type="GO" id="GO:0015086">
    <property type="term" value="F:cadmium ion transmembrane transporter activity"/>
    <property type="evidence" value="ECO:0007669"/>
    <property type="project" value="TreeGrafter"/>
</dbReference>
<proteinExistence type="predicted"/>
<feature type="transmembrane region" description="Helical" evidence="6">
    <location>
        <begin position="262"/>
        <end position="289"/>
    </location>
</feature>
<evidence type="ECO:0000256" key="2">
    <source>
        <dbReference type="ARBA" id="ARBA00022448"/>
    </source>
</evidence>
<dbReference type="AlphaFoldDB" id="A0A916Y2M4"/>
<dbReference type="GO" id="GO:0005886">
    <property type="term" value="C:plasma membrane"/>
    <property type="evidence" value="ECO:0007669"/>
    <property type="project" value="TreeGrafter"/>
</dbReference>
<dbReference type="GO" id="GO:0034755">
    <property type="term" value="P:iron ion transmembrane transport"/>
    <property type="evidence" value="ECO:0007669"/>
    <property type="project" value="TreeGrafter"/>
</dbReference>
<keyword evidence="4 6" id="KW-1133">Transmembrane helix</keyword>
<feature type="transmembrane region" description="Helical" evidence="6">
    <location>
        <begin position="301"/>
        <end position="322"/>
    </location>
</feature>
<dbReference type="NCBIfam" id="NF001923">
    <property type="entry name" value="PRK00701.1"/>
    <property type="match status" value="1"/>
</dbReference>
<feature type="transmembrane region" description="Helical" evidence="6">
    <location>
        <begin position="103"/>
        <end position="120"/>
    </location>
</feature>
<feature type="transmembrane region" description="Helical" evidence="6">
    <location>
        <begin position="170"/>
        <end position="189"/>
    </location>
</feature>
<dbReference type="Proteomes" id="UP000633205">
    <property type="component" value="Unassembled WGS sequence"/>
</dbReference>
<protein>
    <submittedName>
        <fullName evidence="7">Divalent metal cation transporter MntH</fullName>
    </submittedName>
</protein>
<keyword evidence="3 6" id="KW-0812">Transmembrane</keyword>
<evidence type="ECO:0000313" key="7">
    <source>
        <dbReference type="EMBL" id="GGD28180.1"/>
    </source>
</evidence>
<dbReference type="Pfam" id="PF01566">
    <property type="entry name" value="Nramp"/>
    <property type="match status" value="1"/>
</dbReference>
<evidence type="ECO:0000256" key="6">
    <source>
        <dbReference type="SAM" id="Phobius"/>
    </source>
</evidence>
<evidence type="ECO:0000256" key="1">
    <source>
        <dbReference type="ARBA" id="ARBA00004141"/>
    </source>
</evidence>
<evidence type="ECO:0000256" key="3">
    <source>
        <dbReference type="ARBA" id="ARBA00022692"/>
    </source>
</evidence>
<feature type="transmembrane region" description="Helical" evidence="6">
    <location>
        <begin position="218"/>
        <end position="242"/>
    </location>
</feature>
<keyword evidence="8" id="KW-1185">Reference proteome</keyword>
<comment type="caution">
    <text evidence="7">The sequence shown here is derived from an EMBL/GenBank/DDBJ whole genome shotgun (WGS) entry which is preliminary data.</text>
</comment>